<dbReference type="PANTHER" id="PTHR14677">
    <property type="entry name" value="ARSENITE INDUCUBLE RNA ASSOCIATED PROTEIN AIP-1-RELATED"/>
    <property type="match status" value="1"/>
</dbReference>
<dbReference type="Gene3D" id="4.10.1110.10">
    <property type="entry name" value="AN1-like Zinc finger"/>
    <property type="match status" value="2"/>
</dbReference>
<keyword evidence="1" id="KW-0479">Metal-binding</keyword>
<organism evidence="8 9">
    <name type="scientific">Megalurothrips usitatus</name>
    <name type="common">bean blossom thrips</name>
    <dbReference type="NCBI Taxonomy" id="439358"/>
    <lineage>
        <taxon>Eukaryota</taxon>
        <taxon>Metazoa</taxon>
        <taxon>Ecdysozoa</taxon>
        <taxon>Arthropoda</taxon>
        <taxon>Hexapoda</taxon>
        <taxon>Insecta</taxon>
        <taxon>Pterygota</taxon>
        <taxon>Neoptera</taxon>
        <taxon>Paraneoptera</taxon>
        <taxon>Thysanoptera</taxon>
        <taxon>Terebrantia</taxon>
        <taxon>Thripoidea</taxon>
        <taxon>Thripidae</taxon>
        <taxon>Megalurothrips</taxon>
    </lineage>
</organism>
<proteinExistence type="predicted"/>
<dbReference type="SMART" id="SM00154">
    <property type="entry name" value="ZnF_AN1"/>
    <property type="match status" value="2"/>
</dbReference>
<dbReference type="GO" id="GO:0008270">
    <property type="term" value="F:zinc ion binding"/>
    <property type="evidence" value="ECO:0007669"/>
    <property type="project" value="UniProtKB-KW"/>
</dbReference>
<evidence type="ECO:0000256" key="1">
    <source>
        <dbReference type="ARBA" id="ARBA00022723"/>
    </source>
</evidence>
<dbReference type="SUPFAM" id="SSF118310">
    <property type="entry name" value="AN1-like Zinc finger"/>
    <property type="match status" value="2"/>
</dbReference>
<comment type="caution">
    <text evidence="8">The sequence shown here is derived from an EMBL/GenBank/DDBJ whole genome shotgun (WGS) entry which is preliminary data.</text>
</comment>
<dbReference type="GO" id="GO:0043161">
    <property type="term" value="P:proteasome-mediated ubiquitin-dependent protein catabolic process"/>
    <property type="evidence" value="ECO:0007669"/>
    <property type="project" value="TreeGrafter"/>
</dbReference>
<dbReference type="PROSITE" id="PS50330">
    <property type="entry name" value="UIM"/>
    <property type="match status" value="1"/>
</dbReference>
<dbReference type="InterPro" id="IPR003903">
    <property type="entry name" value="UIM_dom"/>
</dbReference>
<name>A0AAV7XIA6_9NEOP</name>
<evidence type="ECO:0000256" key="2">
    <source>
        <dbReference type="ARBA" id="ARBA00022737"/>
    </source>
</evidence>
<feature type="region of interest" description="Disordered" evidence="6">
    <location>
        <begin position="145"/>
        <end position="181"/>
    </location>
</feature>
<evidence type="ECO:0000313" key="8">
    <source>
        <dbReference type="EMBL" id="KAJ1525835.1"/>
    </source>
</evidence>
<dbReference type="PANTHER" id="PTHR14677:SF20">
    <property type="entry name" value="ZINC FINGER AN1-TYPE CONTAINING 2A-RELATED"/>
    <property type="match status" value="1"/>
</dbReference>
<dbReference type="Pfam" id="PF25403">
    <property type="entry name" value="zf-C2H2_ZFAND2"/>
    <property type="match status" value="1"/>
</dbReference>
<evidence type="ECO:0000256" key="5">
    <source>
        <dbReference type="PROSITE-ProRule" id="PRU00449"/>
    </source>
</evidence>
<accession>A0AAV7XIA6</accession>
<evidence type="ECO:0000256" key="6">
    <source>
        <dbReference type="SAM" id="MobiDB-lite"/>
    </source>
</evidence>
<keyword evidence="3 5" id="KW-0863">Zinc-finger</keyword>
<dbReference type="GO" id="GO:0045047">
    <property type="term" value="P:protein targeting to ER"/>
    <property type="evidence" value="ECO:0007669"/>
    <property type="project" value="TreeGrafter"/>
</dbReference>
<feature type="compositionally biased region" description="Polar residues" evidence="6">
    <location>
        <begin position="160"/>
        <end position="173"/>
    </location>
</feature>
<dbReference type="Proteomes" id="UP001075354">
    <property type="component" value="Chromosome 7"/>
</dbReference>
<feature type="domain" description="AN1-type" evidence="7">
    <location>
        <begin position="4"/>
        <end position="52"/>
    </location>
</feature>
<feature type="domain" description="AN1-type" evidence="7">
    <location>
        <begin position="94"/>
        <end position="142"/>
    </location>
</feature>
<keyword evidence="9" id="KW-1185">Reference proteome</keyword>
<feature type="region of interest" description="Disordered" evidence="6">
    <location>
        <begin position="223"/>
        <end position="250"/>
    </location>
</feature>
<evidence type="ECO:0000259" key="7">
    <source>
        <dbReference type="PROSITE" id="PS51039"/>
    </source>
</evidence>
<dbReference type="FunFam" id="4.10.1110.10:FF:000003">
    <property type="entry name" value="AN1-type zinc finger protein 2B isoform X1"/>
    <property type="match status" value="1"/>
</dbReference>
<dbReference type="AlphaFoldDB" id="A0AAV7XIA6"/>
<dbReference type="InterPro" id="IPR000058">
    <property type="entry name" value="Znf_AN1"/>
</dbReference>
<dbReference type="PROSITE" id="PS51039">
    <property type="entry name" value="ZF_AN1"/>
    <property type="match status" value="2"/>
</dbReference>
<dbReference type="InterPro" id="IPR057357">
    <property type="entry name" value="Znf-C2H2_ZFAND2A/B"/>
</dbReference>
<reference evidence="8" key="1">
    <citation type="submission" date="2022-12" db="EMBL/GenBank/DDBJ databases">
        <title>Chromosome-level genome assembly of the bean flower thrips Megalurothrips usitatus.</title>
        <authorList>
            <person name="Ma L."/>
            <person name="Liu Q."/>
            <person name="Li H."/>
            <person name="Cai W."/>
        </authorList>
    </citation>
    <scope>NUCLEOTIDE SEQUENCE</scope>
    <source>
        <strain evidence="8">Cailab_2022a</strain>
    </source>
</reference>
<gene>
    <name evidence="8" type="ORF">ONE63_009033</name>
</gene>
<evidence type="ECO:0000313" key="9">
    <source>
        <dbReference type="Proteomes" id="UP001075354"/>
    </source>
</evidence>
<evidence type="ECO:0000256" key="4">
    <source>
        <dbReference type="ARBA" id="ARBA00022833"/>
    </source>
</evidence>
<keyword evidence="2" id="KW-0677">Repeat</keyword>
<dbReference type="SMART" id="SM00726">
    <property type="entry name" value="UIM"/>
    <property type="match status" value="2"/>
</dbReference>
<sequence>MEFPGLGEHCSESTCHKLDFLPVKCDACEKIFCHSHMHYSAHSCPSAYKKDVQVPVCPLCNAPVPTKRGVQPDISVGAHIDNNCKSDTAVNRRKVFSNRCSAKGCKTKEMIPVDCSECLLNFCLKHRHPADHQCGGKAAGLRRKAADAAQARQSGPGTRKNVSASSSRITSKTLADVQGSMSEDEALARALAASMQESSSRSVQVASLDQEGQEEADLALARALAESERMHQNSQQAQAAGGSRDKCVLS</sequence>
<protein>
    <recommendedName>
        <fullName evidence="7">AN1-type domain-containing protein</fullName>
    </recommendedName>
</protein>
<dbReference type="InterPro" id="IPR035896">
    <property type="entry name" value="AN1-like_Znf"/>
</dbReference>
<evidence type="ECO:0000256" key="3">
    <source>
        <dbReference type="ARBA" id="ARBA00022771"/>
    </source>
</evidence>
<keyword evidence="4" id="KW-0862">Zinc</keyword>
<dbReference type="EMBL" id="JAPTSV010000007">
    <property type="protein sequence ID" value="KAJ1525835.1"/>
    <property type="molecule type" value="Genomic_DNA"/>
</dbReference>
<dbReference type="GO" id="GO:0005783">
    <property type="term" value="C:endoplasmic reticulum"/>
    <property type="evidence" value="ECO:0007669"/>
    <property type="project" value="TreeGrafter"/>
</dbReference>
<dbReference type="Pfam" id="PF01428">
    <property type="entry name" value="zf-AN1"/>
    <property type="match status" value="2"/>
</dbReference>